<dbReference type="InterPro" id="IPR029710">
    <property type="entry name" value="LIG4"/>
</dbReference>
<dbReference type="EMBL" id="ML995490">
    <property type="protein sequence ID" value="KAF2140181.1"/>
    <property type="molecule type" value="Genomic_DNA"/>
</dbReference>
<organism evidence="3 4">
    <name type="scientific">Aplosporella prunicola CBS 121167</name>
    <dbReference type="NCBI Taxonomy" id="1176127"/>
    <lineage>
        <taxon>Eukaryota</taxon>
        <taxon>Fungi</taxon>
        <taxon>Dikarya</taxon>
        <taxon>Ascomycota</taxon>
        <taxon>Pezizomycotina</taxon>
        <taxon>Dothideomycetes</taxon>
        <taxon>Dothideomycetes incertae sedis</taxon>
        <taxon>Botryosphaeriales</taxon>
        <taxon>Aplosporellaceae</taxon>
        <taxon>Aplosporella</taxon>
    </lineage>
</organism>
<dbReference type="InterPro" id="IPR012340">
    <property type="entry name" value="NA-bd_OB-fold"/>
</dbReference>
<dbReference type="InterPro" id="IPR012310">
    <property type="entry name" value="DNA_ligase_ATP-dep_cent"/>
</dbReference>
<dbReference type="Gene3D" id="3.30.1490.70">
    <property type="match status" value="1"/>
</dbReference>
<feature type="region of interest" description="Disordered" evidence="1">
    <location>
        <begin position="504"/>
        <end position="574"/>
    </location>
</feature>
<dbReference type="GO" id="GO:0006303">
    <property type="term" value="P:double-strand break repair via nonhomologous end joining"/>
    <property type="evidence" value="ECO:0007669"/>
    <property type="project" value="TreeGrafter"/>
</dbReference>
<dbReference type="PANTHER" id="PTHR45997">
    <property type="entry name" value="DNA LIGASE 4"/>
    <property type="match status" value="1"/>
</dbReference>
<evidence type="ECO:0000259" key="2">
    <source>
        <dbReference type="PROSITE" id="PS50160"/>
    </source>
</evidence>
<dbReference type="Pfam" id="PF01068">
    <property type="entry name" value="DNA_ligase_A_M"/>
    <property type="match status" value="1"/>
</dbReference>
<sequence>MVVYSDRERKVLEFHKLRRHVSRAGSFLGANKASQDDPDEHLAIFFFDVLLLDDEVTMGMPHTKRRARLAEVLTKIPGRALTTEWMKFDFSDREAKNKLITQFAAALSYRCEGLILKPNAPFFSLSEHGPDDWHNAFIKLKKDYMTEMGGERDVADFAIVGASYEVKQAQKCILSKTRWTNFYLGCLVNKEEVFRFQNRPTFKLVGIIKKDRCIPDRELKYLNDHGVFRSEDYNPAMSCDAFHLELGSNSAPKVLFKKPFVAEVGSAYEKPPNEDFFMLRHPRILRIHADRTWKECITMDELRQMADEARNAPPEGESQHMKATVEMLVGKLRKKAERRGGDSLRMTTPRSSSIAISPLLVQKSGKENASVAERENGNSSKLTTPRSALNSTSSPFLVRKAVPLTSPVARLPTKRKYASDETQDSRQTTPRSVATTVSPSALRIMDENHIWACSPLDLVGRAALAEVRTQKEVTPMSDLSTQFTSTIVTPRSGARIPLASISPPRVAARERRGPLRQKSPLGEPVQPLTSVRRSSARPALVRVDTVKPTDEAVSKPATSAPGKETTTAAAARPAVWKMQRIDTMDPLDAQDEDRVRVLTKRRGPRTSQADTAPGDGAIRPARQDVSGGVVPAEPELVHVNWCPLPTPPSPDDQRKRVPRAQLAEAHMPKPVLKPAAISTPPMSSPQDADADADADAANQAPVSSTALPPPPTYPRARGARPNSLKHRAIDDFDVGLSPRRKLFCYEPGAVEQQAAFSCLPSAHPPSHHPPQLRQTLSFSAILSLSSAPDPSPLPTTTTTTATTTNLNVRPKLLTTPSARTYDLASNSLPRALAPSTHAPNDAPARRRRGARA</sequence>
<gene>
    <name evidence="3" type="ORF">K452DRAFT_288947</name>
</gene>
<feature type="region of interest" description="Disordered" evidence="1">
    <location>
        <begin position="587"/>
        <end position="622"/>
    </location>
</feature>
<dbReference type="GO" id="GO:0003910">
    <property type="term" value="F:DNA ligase (ATP) activity"/>
    <property type="evidence" value="ECO:0007669"/>
    <property type="project" value="InterPro"/>
</dbReference>
<dbReference type="Proteomes" id="UP000799438">
    <property type="component" value="Unassembled WGS sequence"/>
</dbReference>
<evidence type="ECO:0000313" key="3">
    <source>
        <dbReference type="EMBL" id="KAF2140181.1"/>
    </source>
</evidence>
<feature type="region of interest" description="Disordered" evidence="1">
    <location>
        <begin position="662"/>
        <end position="723"/>
    </location>
</feature>
<feature type="compositionally biased region" description="Low complexity" evidence="1">
    <location>
        <begin position="785"/>
        <end position="807"/>
    </location>
</feature>
<feature type="compositionally biased region" description="Polar residues" evidence="1">
    <location>
        <begin position="814"/>
        <end position="828"/>
    </location>
</feature>
<dbReference type="PROSITE" id="PS50160">
    <property type="entry name" value="DNA_LIGASE_A3"/>
    <property type="match status" value="1"/>
</dbReference>
<feature type="compositionally biased region" description="Polar residues" evidence="1">
    <location>
        <begin position="425"/>
        <end position="435"/>
    </location>
</feature>
<reference evidence="3" key="1">
    <citation type="journal article" date="2020" name="Stud. Mycol.">
        <title>101 Dothideomycetes genomes: a test case for predicting lifestyles and emergence of pathogens.</title>
        <authorList>
            <person name="Haridas S."/>
            <person name="Albert R."/>
            <person name="Binder M."/>
            <person name="Bloem J."/>
            <person name="Labutti K."/>
            <person name="Salamov A."/>
            <person name="Andreopoulos B."/>
            <person name="Baker S."/>
            <person name="Barry K."/>
            <person name="Bills G."/>
            <person name="Bluhm B."/>
            <person name="Cannon C."/>
            <person name="Castanera R."/>
            <person name="Culley D."/>
            <person name="Daum C."/>
            <person name="Ezra D."/>
            <person name="Gonzalez J."/>
            <person name="Henrissat B."/>
            <person name="Kuo A."/>
            <person name="Liang C."/>
            <person name="Lipzen A."/>
            <person name="Lutzoni F."/>
            <person name="Magnuson J."/>
            <person name="Mondo S."/>
            <person name="Nolan M."/>
            <person name="Ohm R."/>
            <person name="Pangilinan J."/>
            <person name="Park H.-J."/>
            <person name="Ramirez L."/>
            <person name="Alfaro M."/>
            <person name="Sun H."/>
            <person name="Tritt A."/>
            <person name="Yoshinaga Y."/>
            <person name="Zwiers L.-H."/>
            <person name="Turgeon B."/>
            <person name="Goodwin S."/>
            <person name="Spatafora J."/>
            <person name="Crous P."/>
            <person name="Grigoriev I."/>
        </authorList>
    </citation>
    <scope>NUCLEOTIDE SEQUENCE</scope>
    <source>
        <strain evidence="3">CBS 121167</strain>
    </source>
</reference>
<dbReference type="RefSeq" id="XP_033395894.1">
    <property type="nucleotide sequence ID" value="XM_033540752.1"/>
</dbReference>
<dbReference type="GO" id="GO:0003677">
    <property type="term" value="F:DNA binding"/>
    <property type="evidence" value="ECO:0007669"/>
    <property type="project" value="InterPro"/>
</dbReference>
<keyword evidence="4" id="KW-1185">Reference proteome</keyword>
<accession>A0A6A6BCI5</accession>
<feature type="region of interest" description="Disordered" evidence="1">
    <location>
        <begin position="785"/>
        <end position="852"/>
    </location>
</feature>
<dbReference type="Gene3D" id="3.30.470.30">
    <property type="entry name" value="DNA ligase/mRNA capping enzyme"/>
    <property type="match status" value="1"/>
</dbReference>
<feature type="domain" description="ATP-dependent DNA ligase family profile" evidence="2">
    <location>
        <begin position="35"/>
        <end position="164"/>
    </location>
</feature>
<dbReference type="GO" id="GO:0032807">
    <property type="term" value="C:DNA ligase IV complex"/>
    <property type="evidence" value="ECO:0007669"/>
    <property type="project" value="TreeGrafter"/>
</dbReference>
<dbReference type="GO" id="GO:0005524">
    <property type="term" value="F:ATP binding"/>
    <property type="evidence" value="ECO:0007669"/>
    <property type="project" value="InterPro"/>
</dbReference>
<feature type="compositionally biased region" description="Basic and acidic residues" evidence="1">
    <location>
        <begin position="544"/>
        <end position="553"/>
    </location>
</feature>
<feature type="compositionally biased region" description="Polar residues" evidence="1">
    <location>
        <begin position="377"/>
        <end position="391"/>
    </location>
</feature>
<protein>
    <recommendedName>
        <fullName evidence="2">ATP-dependent DNA ligase family profile domain-containing protein</fullName>
    </recommendedName>
</protein>
<name>A0A6A6BCI5_9PEZI</name>
<dbReference type="PANTHER" id="PTHR45997:SF2">
    <property type="entry name" value="ATP DEPENDENT DNA LIGASE DOMAIN PROTEIN (AFU_ORTHOLOGUE AFUA_5G02430)"/>
    <property type="match status" value="1"/>
</dbReference>
<feature type="region of interest" description="Disordered" evidence="1">
    <location>
        <begin position="354"/>
        <end position="391"/>
    </location>
</feature>
<dbReference type="GeneID" id="54298248"/>
<dbReference type="OrthoDB" id="2160351at2759"/>
<evidence type="ECO:0000256" key="1">
    <source>
        <dbReference type="SAM" id="MobiDB-lite"/>
    </source>
</evidence>
<dbReference type="GO" id="GO:0006297">
    <property type="term" value="P:nucleotide-excision repair, DNA gap filling"/>
    <property type="evidence" value="ECO:0007669"/>
    <property type="project" value="TreeGrafter"/>
</dbReference>
<dbReference type="GO" id="GO:0006310">
    <property type="term" value="P:DNA recombination"/>
    <property type="evidence" value="ECO:0007669"/>
    <property type="project" value="InterPro"/>
</dbReference>
<dbReference type="Gene3D" id="2.40.50.140">
    <property type="entry name" value="Nucleic acid-binding proteins"/>
    <property type="match status" value="1"/>
</dbReference>
<proteinExistence type="predicted"/>
<dbReference type="AlphaFoldDB" id="A0A6A6BCI5"/>
<evidence type="ECO:0000313" key="4">
    <source>
        <dbReference type="Proteomes" id="UP000799438"/>
    </source>
</evidence>
<feature type="region of interest" description="Disordered" evidence="1">
    <location>
        <begin position="410"/>
        <end position="435"/>
    </location>
</feature>
<dbReference type="SUPFAM" id="SSF56091">
    <property type="entry name" value="DNA ligase/mRNA capping enzyme, catalytic domain"/>
    <property type="match status" value="1"/>
</dbReference>